<evidence type="ECO:0000313" key="3">
    <source>
        <dbReference type="Proteomes" id="UP000694844"/>
    </source>
</evidence>
<gene>
    <name evidence="4" type="primary">LOC111132343</name>
</gene>
<dbReference type="Proteomes" id="UP000694844">
    <property type="component" value="Chromosome 5"/>
</dbReference>
<name>A0A8B8E853_CRAVI</name>
<feature type="region of interest" description="Disordered" evidence="1">
    <location>
        <begin position="91"/>
        <end position="117"/>
    </location>
</feature>
<evidence type="ECO:0000256" key="2">
    <source>
        <dbReference type="SAM" id="Phobius"/>
    </source>
</evidence>
<accession>A0A8B8E853</accession>
<dbReference type="RefSeq" id="XP_022335854.1">
    <property type="nucleotide sequence ID" value="XM_022480146.1"/>
</dbReference>
<organism evidence="3 4">
    <name type="scientific">Crassostrea virginica</name>
    <name type="common">Eastern oyster</name>
    <dbReference type="NCBI Taxonomy" id="6565"/>
    <lineage>
        <taxon>Eukaryota</taxon>
        <taxon>Metazoa</taxon>
        <taxon>Spiralia</taxon>
        <taxon>Lophotrochozoa</taxon>
        <taxon>Mollusca</taxon>
        <taxon>Bivalvia</taxon>
        <taxon>Autobranchia</taxon>
        <taxon>Pteriomorphia</taxon>
        <taxon>Ostreida</taxon>
        <taxon>Ostreoidea</taxon>
        <taxon>Ostreidae</taxon>
        <taxon>Crassostrea</taxon>
    </lineage>
</organism>
<keyword evidence="2" id="KW-0472">Membrane</keyword>
<proteinExistence type="predicted"/>
<evidence type="ECO:0000313" key="4">
    <source>
        <dbReference type="RefSeq" id="XP_022335854.1"/>
    </source>
</evidence>
<evidence type="ECO:0000256" key="1">
    <source>
        <dbReference type="SAM" id="MobiDB-lite"/>
    </source>
</evidence>
<protein>
    <submittedName>
        <fullName evidence="4">Uncharacterized protein LOC111132343 isoform X1</fullName>
    </submittedName>
</protein>
<dbReference type="OrthoDB" id="6120126at2759"/>
<keyword evidence="2" id="KW-0812">Transmembrane</keyword>
<dbReference type="GeneID" id="111132343"/>
<feature type="transmembrane region" description="Helical" evidence="2">
    <location>
        <begin position="126"/>
        <end position="149"/>
    </location>
</feature>
<feature type="compositionally biased region" description="Polar residues" evidence="1">
    <location>
        <begin position="103"/>
        <end position="114"/>
    </location>
</feature>
<dbReference type="KEGG" id="cvn:111132343"/>
<dbReference type="AlphaFoldDB" id="A0A8B8E853"/>
<reference evidence="4" key="1">
    <citation type="submission" date="2025-08" db="UniProtKB">
        <authorList>
            <consortium name="RefSeq"/>
        </authorList>
    </citation>
    <scope>IDENTIFICATION</scope>
    <source>
        <tissue evidence="4">Whole sample</tissue>
    </source>
</reference>
<keyword evidence="2" id="KW-1133">Transmembrane helix</keyword>
<keyword evidence="3" id="KW-1185">Reference proteome</keyword>
<sequence>MDTPEEQVVPPWTLFFEGTLYKKYVEYMKNHDLSKMDRNGVISNKNTPLTDPPMLSNETNWIPASYYKHDNGNPNFNDAFYENEKVPPRYSPPPYAAYGGGQSTTSETNGLTAEQQKRRDRQTVGVVFFGILLIGAAAAATALIIHYVFITDHERITDHKLNLINNTTRADLIEENNDDISLDDLLKIGPNITTMSPMVTGGVQNGSDVKIDVSDPETFSVPASTEMPGLVPNSTSVVGTTVIPPKTVEFPDYTYEIGQAAKMRCQINRIRMWDAISINGTQDVKGQDKPLSFKLLSNNETCLEGNDSRITTEVDIKQTRNPSAKYDDIKMVVHFSEIQCQDMGAYECWVDGPTAYRVMNSLTVKRYPKSKPVMELPFSIVEDEPISIKGRWSSGFPDSYGELDWYIIAPDNDRENPWTDAKKTVNTKNCQNEAASIISLQATLALNRTKIKLQPHFHEQYLAESERHKVEPVIKEILVVPANFCSGKEKDTNYIHPYTCRLFITCTNKINIYECPKETTCFNETTKTCT</sequence>